<organism evidence="2 3">
    <name type="scientific">Strongylus vulgaris</name>
    <name type="common">Blood worm</name>
    <dbReference type="NCBI Taxonomy" id="40348"/>
    <lineage>
        <taxon>Eukaryota</taxon>
        <taxon>Metazoa</taxon>
        <taxon>Ecdysozoa</taxon>
        <taxon>Nematoda</taxon>
        <taxon>Chromadorea</taxon>
        <taxon>Rhabditida</taxon>
        <taxon>Rhabditina</taxon>
        <taxon>Rhabditomorpha</taxon>
        <taxon>Strongyloidea</taxon>
        <taxon>Strongylidae</taxon>
        <taxon>Strongylus</taxon>
    </lineage>
</organism>
<evidence type="ECO:0000313" key="2">
    <source>
        <dbReference type="EMBL" id="VDM81970.1"/>
    </source>
</evidence>
<feature type="signal peptide" evidence="1">
    <location>
        <begin position="1"/>
        <end position="16"/>
    </location>
</feature>
<accession>A0A3P7J914</accession>
<dbReference type="AlphaFoldDB" id="A0A3P7J914"/>
<evidence type="ECO:0000313" key="3">
    <source>
        <dbReference type="Proteomes" id="UP000270094"/>
    </source>
</evidence>
<keyword evidence="3" id="KW-1185">Reference proteome</keyword>
<dbReference type="EMBL" id="UYYB01115420">
    <property type="protein sequence ID" value="VDM81970.1"/>
    <property type="molecule type" value="Genomic_DNA"/>
</dbReference>
<protein>
    <submittedName>
        <fullName evidence="2">Uncharacterized protein</fullName>
    </submittedName>
</protein>
<evidence type="ECO:0000256" key="1">
    <source>
        <dbReference type="SAM" id="SignalP"/>
    </source>
</evidence>
<name>A0A3P7J914_STRVU</name>
<keyword evidence="1" id="KW-0732">Signal</keyword>
<sequence>MMRWILLPAILCLGTCQDIVHLGHNHPAAAPDLTSHLARNLNGDPLLSQEETYYEGLIDPEGRRFIEPLKKKTIV</sequence>
<reference evidence="2 3" key="1">
    <citation type="submission" date="2018-11" db="EMBL/GenBank/DDBJ databases">
        <authorList>
            <consortium name="Pathogen Informatics"/>
        </authorList>
    </citation>
    <scope>NUCLEOTIDE SEQUENCE [LARGE SCALE GENOMIC DNA]</scope>
</reference>
<gene>
    <name evidence="2" type="ORF">SVUK_LOCUS16968</name>
</gene>
<feature type="chain" id="PRO_5018127762" evidence="1">
    <location>
        <begin position="17"/>
        <end position="75"/>
    </location>
</feature>
<proteinExistence type="predicted"/>
<dbReference type="Proteomes" id="UP000270094">
    <property type="component" value="Unassembled WGS sequence"/>
</dbReference>